<comment type="caution">
    <text evidence="1">The sequence shown here is derived from an EMBL/GenBank/DDBJ whole genome shotgun (WGS) entry which is preliminary data.</text>
</comment>
<reference evidence="1 2" key="1">
    <citation type="journal article" date="2018" name="Nat. Ecol. Evol.">
        <title>Shark genomes provide insights into elasmobranch evolution and the origin of vertebrates.</title>
        <authorList>
            <person name="Hara Y"/>
            <person name="Yamaguchi K"/>
            <person name="Onimaru K"/>
            <person name="Kadota M"/>
            <person name="Koyanagi M"/>
            <person name="Keeley SD"/>
            <person name="Tatsumi K"/>
            <person name="Tanaka K"/>
            <person name="Motone F"/>
            <person name="Kageyama Y"/>
            <person name="Nozu R"/>
            <person name="Adachi N"/>
            <person name="Nishimura O"/>
            <person name="Nakagawa R"/>
            <person name="Tanegashima C"/>
            <person name="Kiyatake I"/>
            <person name="Matsumoto R"/>
            <person name="Murakumo K"/>
            <person name="Nishida K"/>
            <person name="Terakita A"/>
            <person name="Kuratani S"/>
            <person name="Sato K"/>
            <person name="Hyodo S Kuraku.S."/>
        </authorList>
    </citation>
    <scope>NUCLEOTIDE SEQUENCE [LARGE SCALE GENOMIC DNA]</scope>
</reference>
<sequence length="87" mass="9643">VWSWWQGGVSVVWAIVPVLGDYARCLNGITMTTGRVKKWNREALLGDELMAATVGDVNWLRLSLNKAKGKVAVDQNVSHTQTAFLLM</sequence>
<dbReference type="Proteomes" id="UP000287033">
    <property type="component" value="Unassembled WGS sequence"/>
</dbReference>
<organism evidence="1 2">
    <name type="scientific">Chiloscyllium punctatum</name>
    <name type="common">Brownbanded bambooshark</name>
    <name type="synonym">Hemiscyllium punctatum</name>
    <dbReference type="NCBI Taxonomy" id="137246"/>
    <lineage>
        <taxon>Eukaryota</taxon>
        <taxon>Metazoa</taxon>
        <taxon>Chordata</taxon>
        <taxon>Craniata</taxon>
        <taxon>Vertebrata</taxon>
        <taxon>Chondrichthyes</taxon>
        <taxon>Elasmobranchii</taxon>
        <taxon>Galeomorphii</taxon>
        <taxon>Galeoidea</taxon>
        <taxon>Orectolobiformes</taxon>
        <taxon>Hemiscylliidae</taxon>
        <taxon>Chiloscyllium</taxon>
    </lineage>
</organism>
<feature type="non-terminal residue" evidence="1">
    <location>
        <position position="87"/>
    </location>
</feature>
<protein>
    <submittedName>
        <fullName evidence="1">Uncharacterized protein</fullName>
    </submittedName>
</protein>
<proteinExistence type="predicted"/>
<accession>A0A401T8M5</accession>
<gene>
    <name evidence="1" type="ORF">chiPu_0023346</name>
</gene>
<name>A0A401T8M5_CHIPU</name>
<feature type="non-terminal residue" evidence="1">
    <location>
        <position position="1"/>
    </location>
</feature>
<evidence type="ECO:0000313" key="1">
    <source>
        <dbReference type="EMBL" id="GCC39026.1"/>
    </source>
</evidence>
<keyword evidence="2" id="KW-1185">Reference proteome</keyword>
<dbReference type="AlphaFoldDB" id="A0A401T8M5"/>
<evidence type="ECO:0000313" key="2">
    <source>
        <dbReference type="Proteomes" id="UP000287033"/>
    </source>
</evidence>
<dbReference type="EMBL" id="BEZZ01019505">
    <property type="protein sequence ID" value="GCC39026.1"/>
    <property type="molecule type" value="Genomic_DNA"/>
</dbReference>